<dbReference type="EC" id="2.3.1.128" evidence="6"/>
<dbReference type="NCBIfam" id="TIGR01575">
    <property type="entry name" value="rimI"/>
    <property type="match status" value="1"/>
</dbReference>
<keyword evidence="2" id="KW-0963">Cytoplasm</keyword>
<feature type="domain" description="N-acetyltransferase" evidence="5">
    <location>
        <begin position="16"/>
        <end position="161"/>
    </location>
</feature>
<comment type="similarity">
    <text evidence="1">Belongs to the acetyltransferase family. RimI subfamily.</text>
</comment>
<dbReference type="PANTHER" id="PTHR43420:SF44">
    <property type="entry name" value="ACETYLTRANSFERASE YPEA"/>
    <property type="match status" value="1"/>
</dbReference>
<dbReference type="EMBL" id="CP021920">
    <property type="protein sequence ID" value="ASB90876.1"/>
    <property type="molecule type" value="Genomic_DNA"/>
</dbReference>
<evidence type="ECO:0000259" key="5">
    <source>
        <dbReference type="PROSITE" id="PS51186"/>
    </source>
</evidence>
<organism evidence="6 7">
    <name type="scientific">Bacillus sonorensis</name>
    <dbReference type="NCBI Taxonomy" id="119858"/>
    <lineage>
        <taxon>Bacteria</taxon>
        <taxon>Bacillati</taxon>
        <taxon>Bacillota</taxon>
        <taxon>Bacilli</taxon>
        <taxon>Bacillales</taxon>
        <taxon>Bacillaceae</taxon>
        <taxon>Bacillus</taxon>
    </lineage>
</organism>
<reference evidence="6 7" key="1">
    <citation type="submission" date="2017-06" db="EMBL/GenBank/DDBJ databases">
        <title>Genome sequence of Bacillus sonorensis strain SRCM101395.</title>
        <authorList>
            <person name="Cho S.H."/>
        </authorList>
    </citation>
    <scope>NUCLEOTIDE SEQUENCE [LARGE SCALE GENOMIC DNA]</scope>
    <source>
        <strain evidence="6 7">SRCM101395</strain>
    </source>
</reference>
<dbReference type="SUPFAM" id="SSF55729">
    <property type="entry name" value="Acyl-CoA N-acyltransferases (Nat)"/>
    <property type="match status" value="1"/>
</dbReference>
<keyword evidence="3 6" id="KW-0808">Transferase</keyword>
<evidence type="ECO:0000256" key="1">
    <source>
        <dbReference type="ARBA" id="ARBA00005395"/>
    </source>
</evidence>
<protein>
    <submittedName>
        <fullName evidence="6">Ribosomal-protein-alanine N-acetyltransferase</fullName>
        <ecNumber evidence="6">2.3.1.128</ecNumber>
    </submittedName>
</protein>
<dbReference type="Pfam" id="PF00583">
    <property type="entry name" value="Acetyltransf_1"/>
    <property type="match status" value="1"/>
</dbReference>
<evidence type="ECO:0000313" key="6">
    <source>
        <dbReference type="EMBL" id="ASB90876.1"/>
    </source>
</evidence>
<keyword evidence="7" id="KW-1185">Reference proteome</keyword>
<name>A0ABN5AK34_9BACI</name>
<dbReference type="InterPro" id="IPR016181">
    <property type="entry name" value="Acyl_CoA_acyltransferase"/>
</dbReference>
<sequence length="163" mass="18824">MAGKTKVTGETMNTQMVIRDMSPKDVDQVYEIEKLSFSSPWKKESFYQELHHNIYAHYLVLEVDENIIGYCGIWIVLDDAQITNIAVLPGYRGRHFGEALLREAMELCRRKKAAQLSLEVRVSNHIAQSLYQKLGFQPGGIRKHYYTDNGEDALLMWVRLNES</sequence>
<evidence type="ECO:0000313" key="7">
    <source>
        <dbReference type="Proteomes" id="UP000196877"/>
    </source>
</evidence>
<keyword evidence="4 6" id="KW-0012">Acyltransferase</keyword>
<dbReference type="PROSITE" id="PS51186">
    <property type="entry name" value="GNAT"/>
    <property type="match status" value="1"/>
</dbReference>
<proteinExistence type="inferred from homology"/>
<dbReference type="InterPro" id="IPR050680">
    <property type="entry name" value="YpeA/RimI_acetyltransf"/>
</dbReference>
<dbReference type="Gene3D" id="3.40.630.30">
    <property type="match status" value="1"/>
</dbReference>
<evidence type="ECO:0000256" key="4">
    <source>
        <dbReference type="ARBA" id="ARBA00023315"/>
    </source>
</evidence>
<dbReference type="InterPro" id="IPR000182">
    <property type="entry name" value="GNAT_dom"/>
</dbReference>
<evidence type="ECO:0000256" key="3">
    <source>
        <dbReference type="ARBA" id="ARBA00022679"/>
    </source>
</evidence>
<accession>A0ABN5AK34</accession>
<dbReference type="PANTHER" id="PTHR43420">
    <property type="entry name" value="ACETYLTRANSFERASE"/>
    <property type="match status" value="1"/>
</dbReference>
<dbReference type="InterPro" id="IPR006464">
    <property type="entry name" value="AcTrfase_RimI/Ard1"/>
</dbReference>
<dbReference type="CDD" id="cd04301">
    <property type="entry name" value="NAT_SF"/>
    <property type="match status" value="1"/>
</dbReference>
<gene>
    <name evidence="6" type="primary">rimI</name>
    <name evidence="6" type="ORF">S101395_04374</name>
</gene>
<dbReference type="GO" id="GO:0016746">
    <property type="term" value="F:acyltransferase activity"/>
    <property type="evidence" value="ECO:0007669"/>
    <property type="project" value="UniProtKB-KW"/>
</dbReference>
<evidence type="ECO:0000256" key="2">
    <source>
        <dbReference type="ARBA" id="ARBA00022490"/>
    </source>
</evidence>
<dbReference type="Proteomes" id="UP000196877">
    <property type="component" value="Chromosome"/>
</dbReference>